<keyword evidence="3" id="KW-0732">Signal</keyword>
<sequence length="468" mass="50239">MATGGTRHKGIRERTREHRLAAFLCAVAGALIVVVAVLVPPSYDALPDACGDRLTIAGGTDVSLGNRRRALVESWNNGARASRPQARLVEVSPSADLQYSQLKAAQETGTCAYDVLIMDAQWTAEFARDGRLKALDEIDEGALADSRDFFPAVLAMGAYKGRQYAVPFNLDVGLLYHRDKARVPAQPRDWPNEAHTAQLGDYEGLTVNALEFAWNHGAADVLTGTRRPSRAELAGRVHPALTAVARRMRPGKPLSTSLLRGFKEQESIDAFTDGGDDALLRHWPYAYRHLANDPRLRDGGDLRFGVTAPPGHTVLGGQSLAVSASSRHQRDALALIQYLTGTESQQQIFSCGGFAPARFSAFGLPPGVLRPGAVRSIATCSQRERQATGRDNAGGEPDSVTSERLTELAKAVVAALTRARPRPVTEHYATFSTTFRGCARKILTGAGVGREAFAAAVDDALDGKTASC</sequence>
<name>A0ABP6CD81_9ACTN</name>
<dbReference type="Gene3D" id="3.40.190.10">
    <property type="entry name" value="Periplasmic binding protein-like II"/>
    <property type="match status" value="2"/>
</dbReference>
<evidence type="ECO:0000256" key="2">
    <source>
        <dbReference type="ARBA" id="ARBA00022448"/>
    </source>
</evidence>
<evidence type="ECO:0000313" key="7">
    <source>
        <dbReference type="Proteomes" id="UP001501509"/>
    </source>
</evidence>
<dbReference type="PANTHER" id="PTHR43649">
    <property type="entry name" value="ARABINOSE-BINDING PROTEIN-RELATED"/>
    <property type="match status" value="1"/>
</dbReference>
<protein>
    <recommendedName>
        <fullName evidence="8">Extracellular solute-binding protein</fullName>
    </recommendedName>
</protein>
<comment type="similarity">
    <text evidence="1">Belongs to the bacterial solute-binding protein 1 family.</text>
</comment>
<dbReference type="SUPFAM" id="SSF53850">
    <property type="entry name" value="Periplasmic binding protein-like II"/>
    <property type="match status" value="1"/>
</dbReference>
<evidence type="ECO:0008006" key="8">
    <source>
        <dbReference type="Google" id="ProtNLM"/>
    </source>
</evidence>
<accession>A0ABP6CD81</accession>
<keyword evidence="5" id="KW-0472">Membrane</keyword>
<feature type="transmembrane region" description="Helical" evidence="5">
    <location>
        <begin position="20"/>
        <end position="39"/>
    </location>
</feature>
<feature type="region of interest" description="Disordered" evidence="4">
    <location>
        <begin position="381"/>
        <end position="401"/>
    </location>
</feature>
<organism evidence="6 7">
    <name type="scientific">Actinomadura fulvescens</name>
    <dbReference type="NCBI Taxonomy" id="46160"/>
    <lineage>
        <taxon>Bacteria</taxon>
        <taxon>Bacillati</taxon>
        <taxon>Actinomycetota</taxon>
        <taxon>Actinomycetes</taxon>
        <taxon>Streptosporangiales</taxon>
        <taxon>Thermomonosporaceae</taxon>
        <taxon>Actinomadura</taxon>
    </lineage>
</organism>
<keyword evidence="7" id="KW-1185">Reference proteome</keyword>
<dbReference type="Pfam" id="PF13416">
    <property type="entry name" value="SBP_bac_8"/>
    <property type="match status" value="1"/>
</dbReference>
<evidence type="ECO:0000313" key="6">
    <source>
        <dbReference type="EMBL" id="GAA2610645.1"/>
    </source>
</evidence>
<evidence type="ECO:0000256" key="5">
    <source>
        <dbReference type="SAM" id="Phobius"/>
    </source>
</evidence>
<proteinExistence type="inferred from homology"/>
<dbReference type="Proteomes" id="UP001501509">
    <property type="component" value="Unassembled WGS sequence"/>
</dbReference>
<keyword evidence="5" id="KW-0812">Transmembrane</keyword>
<dbReference type="PANTHER" id="PTHR43649:SF34">
    <property type="entry name" value="ABC TRANSPORTER PERIPLASMIC-BINDING PROTEIN YCJN-RELATED"/>
    <property type="match status" value="1"/>
</dbReference>
<dbReference type="InterPro" id="IPR050490">
    <property type="entry name" value="Bact_solute-bd_prot1"/>
</dbReference>
<keyword evidence="2" id="KW-0813">Transport</keyword>
<dbReference type="InterPro" id="IPR006059">
    <property type="entry name" value="SBP"/>
</dbReference>
<keyword evidence="5" id="KW-1133">Transmembrane helix</keyword>
<gene>
    <name evidence="6" type="ORF">GCM10010411_51310</name>
</gene>
<evidence type="ECO:0000256" key="3">
    <source>
        <dbReference type="ARBA" id="ARBA00022729"/>
    </source>
</evidence>
<evidence type="ECO:0000256" key="4">
    <source>
        <dbReference type="SAM" id="MobiDB-lite"/>
    </source>
</evidence>
<reference evidence="7" key="1">
    <citation type="journal article" date="2019" name="Int. J. Syst. Evol. Microbiol.">
        <title>The Global Catalogue of Microorganisms (GCM) 10K type strain sequencing project: providing services to taxonomists for standard genome sequencing and annotation.</title>
        <authorList>
            <consortium name="The Broad Institute Genomics Platform"/>
            <consortium name="The Broad Institute Genome Sequencing Center for Infectious Disease"/>
            <person name="Wu L."/>
            <person name="Ma J."/>
        </authorList>
    </citation>
    <scope>NUCLEOTIDE SEQUENCE [LARGE SCALE GENOMIC DNA]</scope>
    <source>
        <strain evidence="7">JCM 6833</strain>
    </source>
</reference>
<dbReference type="EMBL" id="BAAATD010000007">
    <property type="protein sequence ID" value="GAA2610645.1"/>
    <property type="molecule type" value="Genomic_DNA"/>
</dbReference>
<evidence type="ECO:0000256" key="1">
    <source>
        <dbReference type="ARBA" id="ARBA00008520"/>
    </source>
</evidence>
<comment type="caution">
    <text evidence="6">The sequence shown here is derived from an EMBL/GenBank/DDBJ whole genome shotgun (WGS) entry which is preliminary data.</text>
</comment>